<protein>
    <submittedName>
        <fullName evidence="1">Hydrogenase expression/formation protein HoxO</fullName>
    </submittedName>
</protein>
<accession>A0A1N7RT15</accession>
<keyword evidence="1" id="KW-0371">Homeobox</keyword>
<sequence>MQTEFATLSAPLPQADAVPPAVAPLIEQFDGSWVDLASAGDWLAQRGFGVVLIAGNAVRVPKALDAAAVLPERRRAAGVPFRIGVVAAHEDALATHFGARRRWRKPLTTYPCRCT</sequence>
<dbReference type="AlphaFoldDB" id="A0A1N7RT15"/>
<gene>
    <name evidence="1" type="ORF">BN2475_140079</name>
</gene>
<evidence type="ECO:0000313" key="1">
    <source>
        <dbReference type="EMBL" id="SIT38239.1"/>
    </source>
</evidence>
<name>A0A1N7RT15_9BURK</name>
<dbReference type="OrthoDB" id="6560050at2"/>
<dbReference type="RefSeq" id="WP_094778941.1">
    <property type="nucleotide sequence ID" value="NZ_CYGX02000014.1"/>
</dbReference>
<dbReference type="InterPro" id="IPR010893">
    <property type="entry name" value="NiFe-hyd_mat_HyaE"/>
</dbReference>
<proteinExistence type="predicted"/>
<dbReference type="Proteomes" id="UP000187012">
    <property type="component" value="Unassembled WGS sequence"/>
</dbReference>
<dbReference type="Pfam" id="PF07449">
    <property type="entry name" value="HyaE"/>
    <property type="match status" value="1"/>
</dbReference>
<keyword evidence="2" id="KW-1185">Reference proteome</keyword>
<dbReference type="STRING" id="1247936.BN2475_140079"/>
<reference evidence="1 2" key="1">
    <citation type="submission" date="2016-12" db="EMBL/GenBank/DDBJ databases">
        <authorList>
            <person name="Song W.-J."/>
            <person name="Kurnit D.M."/>
        </authorList>
    </citation>
    <scope>NUCLEOTIDE SEQUENCE [LARGE SCALE GENOMIC DNA]</scope>
    <source>
        <strain evidence="1 2">STM7296</strain>
    </source>
</reference>
<organism evidence="1 2">
    <name type="scientific">Paraburkholderia ribeironis</name>
    <dbReference type="NCBI Taxonomy" id="1247936"/>
    <lineage>
        <taxon>Bacteria</taxon>
        <taxon>Pseudomonadati</taxon>
        <taxon>Pseudomonadota</taxon>
        <taxon>Betaproteobacteria</taxon>
        <taxon>Burkholderiales</taxon>
        <taxon>Burkholderiaceae</taxon>
        <taxon>Paraburkholderia</taxon>
    </lineage>
</organism>
<dbReference type="GO" id="GO:0003677">
    <property type="term" value="F:DNA binding"/>
    <property type="evidence" value="ECO:0007669"/>
    <property type="project" value="UniProtKB-KW"/>
</dbReference>
<evidence type="ECO:0000313" key="2">
    <source>
        <dbReference type="Proteomes" id="UP000187012"/>
    </source>
</evidence>
<dbReference type="EMBL" id="CYGX02000014">
    <property type="protein sequence ID" value="SIT38239.1"/>
    <property type="molecule type" value="Genomic_DNA"/>
</dbReference>
<dbReference type="Gene3D" id="3.40.30.10">
    <property type="entry name" value="Glutaredoxin"/>
    <property type="match status" value="1"/>
</dbReference>